<keyword evidence="3" id="KW-1185">Reference proteome</keyword>
<evidence type="ECO:0000256" key="1">
    <source>
        <dbReference type="SAM" id="MobiDB-lite"/>
    </source>
</evidence>
<protein>
    <submittedName>
        <fullName evidence="2">Uncharacterized protein</fullName>
    </submittedName>
</protein>
<feature type="region of interest" description="Disordered" evidence="1">
    <location>
        <begin position="1"/>
        <end position="46"/>
    </location>
</feature>
<dbReference type="EMBL" id="ML119746">
    <property type="protein sequence ID" value="RPA76367.1"/>
    <property type="molecule type" value="Genomic_DNA"/>
</dbReference>
<feature type="compositionally biased region" description="Acidic residues" evidence="1">
    <location>
        <begin position="392"/>
        <end position="434"/>
    </location>
</feature>
<accession>A0A3N4HSU0</accession>
<name>A0A3N4HSU0_ASCIM</name>
<dbReference type="AlphaFoldDB" id="A0A3N4HSU0"/>
<evidence type="ECO:0000313" key="2">
    <source>
        <dbReference type="EMBL" id="RPA76367.1"/>
    </source>
</evidence>
<evidence type="ECO:0000313" key="3">
    <source>
        <dbReference type="Proteomes" id="UP000275078"/>
    </source>
</evidence>
<feature type="compositionally biased region" description="Acidic residues" evidence="1">
    <location>
        <begin position="364"/>
        <end position="383"/>
    </location>
</feature>
<gene>
    <name evidence="2" type="ORF">BJ508DRAFT_331223</name>
</gene>
<feature type="region of interest" description="Disordered" evidence="1">
    <location>
        <begin position="342"/>
        <end position="465"/>
    </location>
</feature>
<reference evidence="2 3" key="1">
    <citation type="journal article" date="2018" name="Nat. Ecol. Evol.">
        <title>Pezizomycetes genomes reveal the molecular basis of ectomycorrhizal truffle lifestyle.</title>
        <authorList>
            <person name="Murat C."/>
            <person name="Payen T."/>
            <person name="Noel B."/>
            <person name="Kuo A."/>
            <person name="Morin E."/>
            <person name="Chen J."/>
            <person name="Kohler A."/>
            <person name="Krizsan K."/>
            <person name="Balestrini R."/>
            <person name="Da Silva C."/>
            <person name="Montanini B."/>
            <person name="Hainaut M."/>
            <person name="Levati E."/>
            <person name="Barry K.W."/>
            <person name="Belfiori B."/>
            <person name="Cichocki N."/>
            <person name="Clum A."/>
            <person name="Dockter R.B."/>
            <person name="Fauchery L."/>
            <person name="Guy J."/>
            <person name="Iotti M."/>
            <person name="Le Tacon F."/>
            <person name="Lindquist E.A."/>
            <person name="Lipzen A."/>
            <person name="Malagnac F."/>
            <person name="Mello A."/>
            <person name="Molinier V."/>
            <person name="Miyauchi S."/>
            <person name="Poulain J."/>
            <person name="Riccioni C."/>
            <person name="Rubini A."/>
            <person name="Sitrit Y."/>
            <person name="Splivallo R."/>
            <person name="Traeger S."/>
            <person name="Wang M."/>
            <person name="Zifcakova L."/>
            <person name="Wipf D."/>
            <person name="Zambonelli A."/>
            <person name="Paolocci F."/>
            <person name="Nowrousian M."/>
            <person name="Ottonello S."/>
            <person name="Baldrian P."/>
            <person name="Spatafora J.W."/>
            <person name="Henrissat B."/>
            <person name="Nagy L.G."/>
            <person name="Aury J.M."/>
            <person name="Wincker P."/>
            <person name="Grigoriev I.V."/>
            <person name="Bonfante P."/>
            <person name="Martin F.M."/>
        </authorList>
    </citation>
    <scope>NUCLEOTIDE SEQUENCE [LARGE SCALE GENOMIC DNA]</scope>
    <source>
        <strain evidence="2 3">RN42</strain>
    </source>
</reference>
<organism evidence="2 3">
    <name type="scientific">Ascobolus immersus RN42</name>
    <dbReference type="NCBI Taxonomy" id="1160509"/>
    <lineage>
        <taxon>Eukaryota</taxon>
        <taxon>Fungi</taxon>
        <taxon>Dikarya</taxon>
        <taxon>Ascomycota</taxon>
        <taxon>Pezizomycotina</taxon>
        <taxon>Pezizomycetes</taxon>
        <taxon>Pezizales</taxon>
        <taxon>Ascobolaceae</taxon>
        <taxon>Ascobolus</taxon>
    </lineage>
</organism>
<sequence>MAPKLKRKAGSPLGSEPPAPSAPIASTNPPAAPSPPESTAIQSDGEYDPVGYMLEVGVEEPAFNEEGKKKKLNICTICGKDISPEFDGYNKHMRNVHGRPWVCSDKHVMAIRGLDGCPKAPKPAPKGKSQRIQPRGGCYASVSPMSIKGHLRTAVGKKTDVEEARREDRYYTKELSRGVDKWFTIVGPALPPGFVELSLETASKGKYKIRDPAGLRGFIARLRQEKIFRLEKTLNELEKELTEGTFRQARYAVLKEFTRRRKVPMPGHHCWRCAGNETTLTEHGRPGDPAVFNECSFSYYEPLQLHKMVRKCLSCLWIERLNGGPNPLKCVKMGGSVLKYGKTSSQNVEGDEESCYEDDKSDQSDEEVQVEDDDDVGEDDGEGGGDNIDKGDEGDEGDEGKGEEEPDQDGEVDEENTQGDEDEQAGELPDEENGNQEGSVLPVKTSAAEISGPSTGRRLRSGKRF</sequence>
<proteinExistence type="predicted"/>
<dbReference type="Proteomes" id="UP000275078">
    <property type="component" value="Unassembled WGS sequence"/>
</dbReference>